<evidence type="ECO:0000256" key="1">
    <source>
        <dbReference type="PIRSR" id="PIRSR605019-1"/>
    </source>
</evidence>
<dbReference type="GO" id="GO:0006284">
    <property type="term" value="P:base-excision repair"/>
    <property type="evidence" value="ECO:0007669"/>
    <property type="project" value="InterPro"/>
</dbReference>
<keyword evidence="1" id="KW-0479">Metal-binding</keyword>
<dbReference type="Pfam" id="PF03352">
    <property type="entry name" value="Adenine_glyco"/>
    <property type="match status" value="1"/>
</dbReference>
<keyword evidence="1" id="KW-0862">Zinc</keyword>
<dbReference type="AlphaFoldDB" id="A0A2X2UCZ9"/>
<dbReference type="Proteomes" id="UP000251853">
    <property type="component" value="Unassembled WGS sequence"/>
</dbReference>
<feature type="binding site" evidence="1">
    <location>
        <position position="4"/>
    </location>
    <ligand>
        <name>Zn(2+)</name>
        <dbReference type="ChEBI" id="CHEBI:29105"/>
    </ligand>
</feature>
<feature type="binding site" evidence="1">
    <location>
        <position position="17"/>
    </location>
    <ligand>
        <name>Zn(2+)</name>
        <dbReference type="ChEBI" id="CHEBI:29105"/>
    </ligand>
</feature>
<evidence type="ECO:0000313" key="3">
    <source>
        <dbReference type="Proteomes" id="UP000251853"/>
    </source>
</evidence>
<gene>
    <name evidence="2" type="ORF">NCTC11224_02267</name>
</gene>
<organism evidence="2 3">
    <name type="scientific">Enterocloster clostridioformis</name>
    <dbReference type="NCBI Taxonomy" id="1531"/>
    <lineage>
        <taxon>Bacteria</taxon>
        <taxon>Bacillati</taxon>
        <taxon>Bacillota</taxon>
        <taxon>Clostridia</taxon>
        <taxon>Lachnospirales</taxon>
        <taxon>Lachnospiraceae</taxon>
        <taxon>Enterocloster</taxon>
    </lineage>
</organism>
<keyword evidence="3" id="KW-1185">Reference proteome</keyword>
<evidence type="ECO:0000313" key="2">
    <source>
        <dbReference type="EMBL" id="SQB10923.1"/>
    </source>
</evidence>
<dbReference type="GO" id="GO:0046872">
    <property type="term" value="F:metal ion binding"/>
    <property type="evidence" value="ECO:0007669"/>
    <property type="project" value="UniProtKB-KW"/>
</dbReference>
<accession>A0A2X2UCZ9</accession>
<dbReference type="InterPro" id="IPR005019">
    <property type="entry name" value="Adenine_glyco"/>
</dbReference>
<dbReference type="EMBL" id="UAVW01000009">
    <property type="protein sequence ID" value="SQB10923.1"/>
    <property type="molecule type" value="Genomic_DNA"/>
</dbReference>
<reference evidence="2 3" key="1">
    <citation type="submission" date="2018-06" db="EMBL/GenBank/DDBJ databases">
        <authorList>
            <consortium name="Pathogen Informatics"/>
            <person name="Doyle S."/>
        </authorList>
    </citation>
    <scope>NUCLEOTIDE SEQUENCE [LARGE SCALE GENOMIC DNA]</scope>
    <source>
        <strain evidence="2 3">NCTC11224</strain>
    </source>
</reference>
<protein>
    <submittedName>
        <fullName evidence="2">Methyladenine glycosylase</fullName>
    </submittedName>
</protein>
<dbReference type="SUPFAM" id="SSF48150">
    <property type="entry name" value="DNA-glycosylase"/>
    <property type="match status" value="1"/>
</dbReference>
<proteinExistence type="predicted"/>
<dbReference type="InterPro" id="IPR011257">
    <property type="entry name" value="DNA_glycosylase"/>
</dbReference>
<dbReference type="Gene3D" id="1.10.340.30">
    <property type="entry name" value="Hypothetical protein, domain 2"/>
    <property type="match status" value="1"/>
</dbReference>
<sequence>MDGCTWCLCNEKMKKYHDEEWGVPLHDDHRQFEFLMMEVMQCGLNQCHLVNFL</sequence>
<dbReference type="GO" id="GO:0008725">
    <property type="term" value="F:DNA-3-methyladenine glycosylase activity"/>
    <property type="evidence" value="ECO:0007669"/>
    <property type="project" value="InterPro"/>
</dbReference>
<name>A0A2X2UCZ9_9FIRM</name>